<name>A0A8S1BB53_ARCPL</name>
<protein>
    <submittedName>
        <fullName evidence="3">Uncharacterized protein</fullName>
    </submittedName>
</protein>
<dbReference type="AlphaFoldDB" id="A0A8S1BB53"/>
<dbReference type="OrthoDB" id="7471714at2759"/>
<organism evidence="3 5">
    <name type="scientific">Arctia plantaginis</name>
    <name type="common">Wood tiger moth</name>
    <name type="synonym">Phalaena plantaginis</name>
    <dbReference type="NCBI Taxonomy" id="874455"/>
    <lineage>
        <taxon>Eukaryota</taxon>
        <taxon>Metazoa</taxon>
        <taxon>Ecdysozoa</taxon>
        <taxon>Arthropoda</taxon>
        <taxon>Hexapoda</taxon>
        <taxon>Insecta</taxon>
        <taxon>Pterygota</taxon>
        <taxon>Neoptera</taxon>
        <taxon>Endopterygota</taxon>
        <taxon>Lepidoptera</taxon>
        <taxon>Glossata</taxon>
        <taxon>Ditrysia</taxon>
        <taxon>Noctuoidea</taxon>
        <taxon>Erebidae</taxon>
        <taxon>Arctiinae</taxon>
        <taxon>Arctia</taxon>
    </lineage>
</organism>
<dbReference type="EMBL" id="CADEBC010000550">
    <property type="protein sequence ID" value="CAB3251744.1"/>
    <property type="molecule type" value="Genomic_DNA"/>
</dbReference>
<dbReference type="Proteomes" id="UP000494106">
    <property type="component" value="Unassembled WGS sequence"/>
</dbReference>
<feature type="region of interest" description="Disordered" evidence="1">
    <location>
        <begin position="60"/>
        <end position="80"/>
    </location>
</feature>
<comment type="caution">
    <text evidence="3">The sequence shown here is derived from an EMBL/GenBank/DDBJ whole genome shotgun (WGS) entry which is preliminary data.</text>
</comment>
<feature type="region of interest" description="Disordered" evidence="1">
    <location>
        <begin position="1"/>
        <end position="27"/>
    </location>
</feature>
<accession>A0A8S1BB53</accession>
<dbReference type="Proteomes" id="UP000494256">
    <property type="component" value="Unassembled WGS sequence"/>
</dbReference>
<evidence type="ECO:0000313" key="3">
    <source>
        <dbReference type="EMBL" id="CAB3259983.1"/>
    </source>
</evidence>
<keyword evidence="4" id="KW-1185">Reference proteome</keyword>
<proteinExistence type="predicted"/>
<evidence type="ECO:0000256" key="1">
    <source>
        <dbReference type="SAM" id="MobiDB-lite"/>
    </source>
</evidence>
<reference evidence="4 5" key="1">
    <citation type="submission" date="2020-04" db="EMBL/GenBank/DDBJ databases">
        <authorList>
            <person name="Wallbank WR R."/>
            <person name="Pardo Diaz C."/>
            <person name="Kozak K."/>
            <person name="Martin S."/>
            <person name="Jiggins C."/>
            <person name="Moest M."/>
            <person name="Warren A I."/>
            <person name="Byers J.R.P. K."/>
            <person name="Montejo-Kovacevich G."/>
            <person name="Yen C E."/>
        </authorList>
    </citation>
    <scope>NUCLEOTIDE SEQUENCE [LARGE SCALE GENOMIC DNA]</scope>
</reference>
<evidence type="ECO:0000313" key="4">
    <source>
        <dbReference type="Proteomes" id="UP000494106"/>
    </source>
</evidence>
<dbReference type="EMBL" id="CADEBD010000745">
    <property type="protein sequence ID" value="CAB3259983.1"/>
    <property type="molecule type" value="Genomic_DNA"/>
</dbReference>
<gene>
    <name evidence="2" type="ORF">APLA_LOCUS13200</name>
    <name evidence="3" type="ORF">APLA_LOCUS16894</name>
</gene>
<evidence type="ECO:0000313" key="2">
    <source>
        <dbReference type="EMBL" id="CAB3251744.1"/>
    </source>
</evidence>
<sequence>MHVVAGARESGTTAPTAEGMRQVTNSRKAAARYRAEYLRQSNAPTSAAATCDNTIRCGRRPAPAHLPPRVPTPAFHTTLS</sequence>
<evidence type="ECO:0000313" key="5">
    <source>
        <dbReference type="Proteomes" id="UP000494256"/>
    </source>
</evidence>